<evidence type="ECO:0000313" key="3">
    <source>
        <dbReference type="Proteomes" id="UP001142610"/>
    </source>
</evidence>
<name>A0A9X2L8Y6_9PROT</name>
<proteinExistence type="predicted"/>
<feature type="chain" id="PRO_5040768006" evidence="1">
    <location>
        <begin position="23"/>
        <end position="158"/>
    </location>
</feature>
<evidence type="ECO:0000313" key="2">
    <source>
        <dbReference type="EMBL" id="MCQ8185156.1"/>
    </source>
</evidence>
<dbReference type="Proteomes" id="UP001142610">
    <property type="component" value="Unassembled WGS sequence"/>
</dbReference>
<keyword evidence="3" id="KW-1185">Reference proteome</keyword>
<dbReference type="EMBL" id="JANIBC010000004">
    <property type="protein sequence ID" value="MCQ8185156.1"/>
    <property type="molecule type" value="Genomic_DNA"/>
</dbReference>
<dbReference type="AlphaFoldDB" id="A0A9X2L8Y6"/>
<protein>
    <submittedName>
        <fullName evidence="2">Uncharacterized protein</fullName>
    </submittedName>
</protein>
<feature type="signal peptide" evidence="1">
    <location>
        <begin position="1"/>
        <end position="22"/>
    </location>
</feature>
<reference evidence="2" key="1">
    <citation type="submission" date="2022-07" db="EMBL/GenBank/DDBJ databases">
        <title>Parvularcula maris sp. nov., an algicidal bacterium isolated from seawater.</title>
        <authorList>
            <person name="Li F."/>
        </authorList>
    </citation>
    <scope>NUCLEOTIDE SEQUENCE</scope>
    <source>
        <strain evidence="2">BGMRC 0090</strain>
    </source>
</reference>
<evidence type="ECO:0000256" key="1">
    <source>
        <dbReference type="SAM" id="SignalP"/>
    </source>
</evidence>
<dbReference type="RefSeq" id="WP_256619024.1">
    <property type="nucleotide sequence ID" value="NZ_JANIBC010000004.1"/>
</dbReference>
<keyword evidence="1" id="KW-0732">Signal</keyword>
<accession>A0A9X2L8Y6</accession>
<organism evidence="2 3">
    <name type="scientific">Parvularcula maris</name>
    <dbReference type="NCBI Taxonomy" id="2965077"/>
    <lineage>
        <taxon>Bacteria</taxon>
        <taxon>Pseudomonadati</taxon>
        <taxon>Pseudomonadota</taxon>
        <taxon>Alphaproteobacteria</taxon>
        <taxon>Parvularculales</taxon>
        <taxon>Parvularculaceae</taxon>
        <taxon>Parvularcula</taxon>
    </lineage>
</organism>
<comment type="caution">
    <text evidence="2">The sequence shown here is derived from an EMBL/GenBank/DDBJ whole genome shotgun (WGS) entry which is preliminary data.</text>
</comment>
<sequence>MIRTLLAAALAAGTLGASGAHAQQNATFHQGCMMKADLAADLVKADDRLKGEANRGRAERSMRSFARAQERKMEEVLKAGYEKAAAFGWSKEKVDAEHEKLGEAVMANHIEPVRQKGRLIADVVMAVNTCAEGSPDDLGQKPEEIVQMLNTMFNWSRR</sequence>
<gene>
    <name evidence="2" type="ORF">NOG11_07095</name>
</gene>